<feature type="region of interest" description="Disordered" evidence="1">
    <location>
        <begin position="596"/>
        <end position="615"/>
    </location>
</feature>
<evidence type="ECO:0000256" key="2">
    <source>
        <dbReference type="SAM" id="Phobius"/>
    </source>
</evidence>
<dbReference type="EMBL" id="HBFC01015754">
    <property type="protein sequence ID" value="CAD8706581.1"/>
    <property type="molecule type" value="Transcribed_RNA"/>
</dbReference>
<feature type="compositionally biased region" description="Low complexity" evidence="1">
    <location>
        <begin position="400"/>
        <end position="409"/>
    </location>
</feature>
<dbReference type="InterPro" id="IPR011040">
    <property type="entry name" value="Sialidase"/>
</dbReference>
<dbReference type="EMBL" id="HBFC01015753">
    <property type="protein sequence ID" value="CAD8706580.1"/>
    <property type="molecule type" value="Transcribed_RNA"/>
</dbReference>
<evidence type="ECO:0000256" key="1">
    <source>
        <dbReference type="SAM" id="MobiDB-lite"/>
    </source>
</evidence>
<dbReference type="PANTHER" id="PTHR43752:SF2">
    <property type="entry name" value="BNR_ASP-BOX REPEAT FAMILY PROTEIN"/>
    <property type="match status" value="1"/>
</dbReference>
<keyword evidence="2" id="KW-0812">Transmembrane</keyword>
<dbReference type="Gene3D" id="2.120.10.10">
    <property type="match status" value="2"/>
</dbReference>
<feature type="region of interest" description="Disordered" evidence="1">
    <location>
        <begin position="516"/>
        <end position="535"/>
    </location>
</feature>
<keyword evidence="2" id="KW-0472">Membrane</keyword>
<name>A0A6U3FZJ6_9CHLO</name>
<sequence length="682" mass="70883">MPSRRVYGRRGAAYRTHLGGRDTSYQTSRYVVVFFIAAISLTVYRSHRAVPPLGIEPITWIDSVEAQAMKSHGIAATPAEDSVGDSGFASAWRTVDLGASVRGCMNDRGARSDVPQRVGFAIPEAAVTVSATSTATVTRRMASAAITGGCVADGRLNARGADGTRGPWTALLPVPGAGVCACTDCRAFNATSRRRTPRECRKVLTWCPEAESHAAALLRLPRDGSLLSAWFTGHEGMSDVAIAVSRLGLLPNAVWAVPQLVSSARGRSAQNPVLFQTSPLGARVHLLHTSHLQDMGQGSSEIYHLMSHDGGVTWGEPTKVTARGMDRRGMFLRAPPLVLPPADGGGGARVLLPVYHTPGNAKTHYSEMLEYVILPDELAAEAASRGVGDGETTRGGRGGSASVSVGASGVDDRSIGDAVGGGEGRDSGVAMFSEHGRGWGVHVMSRAGEGLVQPSVVRVPDVSSGSVSLARVKLSLVSESQLSATQPIGGGGGGRVGESETLLAIFRHRFEPHLYTSTSTDGGTTWTPPRRSRLPSNNSGIQALTLASGALLVAFNNVAAGVPPTGTGRGDGGGGGGGHSPPRDVLTLAISDDKGDTWPHVRDLEPGGRADPAHGKVPGGLRYSYPALAQDAGDAANLVHVLYTFNREAIKHAVITEAWVRAGPRTGGGSTTGHFHAPAAAP</sequence>
<protein>
    <recommendedName>
        <fullName evidence="3">Sialidase domain-containing protein</fullName>
    </recommendedName>
</protein>
<feature type="region of interest" description="Disordered" evidence="1">
    <location>
        <begin position="384"/>
        <end position="428"/>
    </location>
</feature>
<organism evidence="4">
    <name type="scientific">Mantoniella antarctica</name>
    <dbReference type="NCBI Taxonomy" id="81844"/>
    <lineage>
        <taxon>Eukaryota</taxon>
        <taxon>Viridiplantae</taxon>
        <taxon>Chlorophyta</taxon>
        <taxon>Mamiellophyceae</taxon>
        <taxon>Mamiellales</taxon>
        <taxon>Mamiellaceae</taxon>
        <taxon>Mantoniella</taxon>
    </lineage>
</organism>
<gene>
    <name evidence="4" type="ORF">MANT1106_LOCUS9263</name>
    <name evidence="5" type="ORF">MANT1106_LOCUS9264</name>
</gene>
<dbReference type="InterPro" id="IPR036278">
    <property type="entry name" value="Sialidase_sf"/>
</dbReference>
<dbReference type="AlphaFoldDB" id="A0A6U3FZJ6"/>
<dbReference type="Pfam" id="PF13088">
    <property type="entry name" value="BNR_2"/>
    <property type="match status" value="2"/>
</dbReference>
<feature type="compositionally biased region" description="Gly residues" evidence="1">
    <location>
        <begin position="387"/>
        <end position="399"/>
    </location>
</feature>
<feature type="compositionally biased region" description="Basic and acidic residues" evidence="1">
    <location>
        <begin position="596"/>
        <end position="614"/>
    </location>
</feature>
<accession>A0A6U3FZJ6</accession>
<dbReference type="CDD" id="cd15482">
    <property type="entry name" value="Sialidase_non-viral"/>
    <property type="match status" value="1"/>
</dbReference>
<reference evidence="4" key="1">
    <citation type="submission" date="2021-01" db="EMBL/GenBank/DDBJ databases">
        <authorList>
            <person name="Corre E."/>
            <person name="Pelletier E."/>
            <person name="Niang G."/>
            <person name="Scheremetjew M."/>
            <person name="Finn R."/>
            <person name="Kale V."/>
            <person name="Holt S."/>
            <person name="Cochrane G."/>
            <person name="Meng A."/>
            <person name="Brown T."/>
            <person name="Cohen L."/>
        </authorList>
    </citation>
    <scope>NUCLEOTIDE SEQUENCE</scope>
    <source>
        <strain evidence="4">SL-175</strain>
    </source>
</reference>
<evidence type="ECO:0000313" key="5">
    <source>
        <dbReference type="EMBL" id="CAD8706581.1"/>
    </source>
</evidence>
<feature type="domain" description="Sialidase" evidence="3">
    <location>
        <begin position="500"/>
        <end position="633"/>
    </location>
</feature>
<feature type="domain" description="Sialidase" evidence="3">
    <location>
        <begin position="224"/>
        <end position="370"/>
    </location>
</feature>
<proteinExistence type="predicted"/>
<evidence type="ECO:0000313" key="4">
    <source>
        <dbReference type="EMBL" id="CAD8706580.1"/>
    </source>
</evidence>
<feature type="transmembrane region" description="Helical" evidence="2">
    <location>
        <begin position="30"/>
        <end position="47"/>
    </location>
</feature>
<keyword evidence="2" id="KW-1133">Transmembrane helix</keyword>
<evidence type="ECO:0000259" key="3">
    <source>
        <dbReference type="Pfam" id="PF13088"/>
    </source>
</evidence>
<dbReference type="SUPFAM" id="SSF50939">
    <property type="entry name" value="Sialidases"/>
    <property type="match status" value="1"/>
</dbReference>
<dbReference type="PANTHER" id="PTHR43752">
    <property type="entry name" value="BNR/ASP-BOX REPEAT FAMILY PROTEIN"/>
    <property type="match status" value="1"/>
</dbReference>
<feature type="compositionally biased region" description="Low complexity" evidence="1">
    <location>
        <begin position="516"/>
        <end position="527"/>
    </location>
</feature>